<dbReference type="InterPro" id="IPR035940">
    <property type="entry name" value="CAP_sf"/>
</dbReference>
<organism evidence="2">
    <name type="scientific">Heligmosomoides polygyrus</name>
    <name type="common">Parasitic roundworm</name>
    <dbReference type="NCBI Taxonomy" id="6339"/>
    <lineage>
        <taxon>Eukaryota</taxon>
        <taxon>Metazoa</taxon>
        <taxon>Ecdysozoa</taxon>
        <taxon>Nematoda</taxon>
        <taxon>Chromadorea</taxon>
        <taxon>Rhabditida</taxon>
        <taxon>Rhabditina</taxon>
        <taxon>Rhabditomorpha</taxon>
        <taxon>Strongyloidea</taxon>
        <taxon>Heligmosomidae</taxon>
        <taxon>Heligmosomoides</taxon>
    </lineage>
</organism>
<dbReference type="AlphaFoldDB" id="A0A3P8A6P9"/>
<sequence>MLLPQLWISIAPPLFQFSPNNPGQTTSLFTWSNIVLKTNRTTAVDEKTTQPTWSYVKGPGIYGLGEQAFCYIDDIVIDDRARPGIVRIEDIARGRGESQEAYRLPNGFTAPACVSLLEKDGVKQGITTRVATTFREVSEALNEWRINKTRVGWLVWPLDRTFKDDEIFENIKACDRHFEDGGRFVAVWPPVHERNLDEVGAGIYDCELEAIADKYVQGCQQSPPTKPPDGHALNVKAALQAGEEIYEIGKPCDQDGDCTAYSPSECDVVMKLCIAALPSPTITSPTTPASTSTSLPLSTVSSTTTSTDVMKLTAAVNQDWYRPLFWLPFQRCRLCQSPEKSKEPPPWRSRGMVDVTLTFLAREGTSRHAEHSRRFGSLPKSKKQPQGGMHRGEARASPLHRPLRV</sequence>
<evidence type="ECO:0000313" key="2">
    <source>
        <dbReference type="EMBL" id="VDO92267.1"/>
    </source>
</evidence>
<evidence type="ECO:0000313" key="3">
    <source>
        <dbReference type="Proteomes" id="UP000050761"/>
    </source>
</evidence>
<gene>
    <name evidence="2" type="ORF">HPBE_LOCUS12463</name>
</gene>
<name>A0A3P8A6P9_HELPZ</name>
<evidence type="ECO:0000313" key="4">
    <source>
        <dbReference type="WBParaSite" id="HPBE_0001246201-mRNA-1"/>
    </source>
</evidence>
<feature type="region of interest" description="Disordered" evidence="1">
    <location>
        <begin position="363"/>
        <end position="405"/>
    </location>
</feature>
<evidence type="ECO:0000256" key="1">
    <source>
        <dbReference type="SAM" id="MobiDB-lite"/>
    </source>
</evidence>
<dbReference type="Proteomes" id="UP000050761">
    <property type="component" value="Unassembled WGS sequence"/>
</dbReference>
<dbReference type="Gene3D" id="3.40.33.10">
    <property type="entry name" value="CAP"/>
    <property type="match status" value="1"/>
</dbReference>
<proteinExistence type="predicted"/>
<feature type="compositionally biased region" description="Basic and acidic residues" evidence="1">
    <location>
        <begin position="364"/>
        <end position="373"/>
    </location>
</feature>
<reference evidence="2 3" key="1">
    <citation type="submission" date="2018-11" db="EMBL/GenBank/DDBJ databases">
        <authorList>
            <consortium name="Pathogen Informatics"/>
        </authorList>
    </citation>
    <scope>NUCLEOTIDE SEQUENCE [LARGE SCALE GENOMIC DNA]</scope>
</reference>
<accession>A0A3P8A6P9</accession>
<reference evidence="4" key="2">
    <citation type="submission" date="2019-09" db="UniProtKB">
        <authorList>
            <consortium name="WormBaseParasite"/>
        </authorList>
    </citation>
    <scope>IDENTIFICATION</scope>
</reference>
<dbReference type="EMBL" id="UZAH01027509">
    <property type="protein sequence ID" value="VDO92267.1"/>
    <property type="molecule type" value="Genomic_DNA"/>
</dbReference>
<protein>
    <submittedName>
        <fullName evidence="4">C2 domain-containing protein</fullName>
    </submittedName>
</protein>
<keyword evidence="3" id="KW-1185">Reference proteome</keyword>
<dbReference type="WBParaSite" id="HPBE_0001246201-mRNA-1">
    <property type="protein sequence ID" value="HPBE_0001246201-mRNA-1"/>
    <property type="gene ID" value="HPBE_0001246201"/>
</dbReference>